<feature type="domain" description="PDZ" evidence="1">
    <location>
        <begin position="1"/>
        <end position="53"/>
    </location>
</feature>
<proteinExistence type="predicted"/>
<reference evidence="3" key="1">
    <citation type="submission" date="2016-10" db="EMBL/GenBank/DDBJ databases">
        <authorList>
            <person name="Varghese N."/>
            <person name="Submissions S."/>
        </authorList>
    </citation>
    <scope>NUCLEOTIDE SEQUENCE [LARGE SCALE GENOMIC DNA]</scope>
    <source>
        <strain evidence="3">DSM 23256</strain>
    </source>
</reference>
<dbReference type="OrthoDB" id="9774724at2"/>
<dbReference type="EMBL" id="FNBU01000005">
    <property type="protein sequence ID" value="SDF26050.1"/>
    <property type="molecule type" value="Genomic_DNA"/>
</dbReference>
<dbReference type="InterPro" id="IPR036034">
    <property type="entry name" value="PDZ_sf"/>
</dbReference>
<dbReference type="InterPro" id="IPR013785">
    <property type="entry name" value="Aldolase_TIM"/>
</dbReference>
<dbReference type="Pfam" id="PF04459">
    <property type="entry name" value="DUF512"/>
    <property type="match status" value="1"/>
</dbReference>
<dbReference type="InterPro" id="IPR045375">
    <property type="entry name" value="Put_radical_SAM-like_N"/>
</dbReference>
<dbReference type="Gene3D" id="3.20.20.70">
    <property type="entry name" value="Aldolase class I"/>
    <property type="match status" value="1"/>
</dbReference>
<evidence type="ECO:0000313" key="2">
    <source>
        <dbReference type="EMBL" id="SDF26050.1"/>
    </source>
</evidence>
<dbReference type="InterPro" id="IPR058240">
    <property type="entry name" value="rSAM_sf"/>
</dbReference>
<keyword evidence="3" id="KW-1185">Reference proteome</keyword>
<dbReference type="Pfam" id="PF19238">
    <property type="entry name" value="Radical_SAM_2"/>
    <property type="match status" value="1"/>
</dbReference>
<evidence type="ECO:0000259" key="1">
    <source>
        <dbReference type="PROSITE" id="PS50106"/>
    </source>
</evidence>
<dbReference type="SUPFAM" id="SSF102114">
    <property type="entry name" value="Radical SAM enzymes"/>
    <property type="match status" value="1"/>
</dbReference>
<dbReference type="Pfam" id="PF17820">
    <property type="entry name" value="PDZ_6"/>
    <property type="match status" value="1"/>
</dbReference>
<dbReference type="SUPFAM" id="SSF50156">
    <property type="entry name" value="PDZ domain-like"/>
    <property type="match status" value="1"/>
</dbReference>
<organism evidence="2 3">
    <name type="scientific">Sporolituus thermophilus DSM 23256</name>
    <dbReference type="NCBI Taxonomy" id="1123285"/>
    <lineage>
        <taxon>Bacteria</taxon>
        <taxon>Bacillati</taxon>
        <taxon>Bacillota</taxon>
        <taxon>Negativicutes</taxon>
        <taxon>Selenomonadales</taxon>
        <taxon>Sporomusaceae</taxon>
        <taxon>Sporolituus</taxon>
    </lineage>
</organism>
<gene>
    <name evidence="2" type="ORF">SAMN05660235_00996</name>
</gene>
<dbReference type="InterPro" id="IPR007549">
    <property type="entry name" value="DUF512"/>
</dbReference>
<evidence type="ECO:0000313" key="3">
    <source>
        <dbReference type="Proteomes" id="UP000243333"/>
    </source>
</evidence>
<sequence length="435" mass="48543">MAFKGIIARVLPNSIASELELAPGDRLLAVNGKPVQDIIDLSFALAEEMVELLIEKANGEQEIIEIEKNYDEDLGIEFESAVFDQVRRCANRCIFCFVDQMPPGMRDSLYVKDDDYRLSFLYGNFITLTNLGPRDLERIRRLHLSPLYVSVHATDGEVRQKMLGNKRAGQIMQQLRDLIDAGVELHTQVVLCPSINDGPILEKTIADLAELYPHVLSLAIVPVGLTRFREGCYPLKSFTADQAAVIINTVHHWQRRFQQQWGTAFVYLADEFYVAAGHPIPKYDVYGDFPQLENGVGIVRMFLAEWEQQTADGVAYSEKHYIDVVCGVSAAKIIEPLLADLKIPNLNTRVVAVENNFFGPSVTVTGLLTGQDILAALRRLPGPRTGVIIPGVALRKGEAVFLDDLTPDNLAQELGATVRTAYFAKDLHHLLTAWR</sequence>
<dbReference type="AlphaFoldDB" id="A0A1G7JM58"/>
<protein>
    <submittedName>
        <fullName evidence="2">Putative radical SAM enzyme, TIGR03279 family</fullName>
    </submittedName>
</protein>
<dbReference type="InterPro" id="IPR001478">
    <property type="entry name" value="PDZ"/>
</dbReference>
<dbReference type="STRING" id="1123285.SAMN05660235_00996"/>
<dbReference type="PROSITE" id="PS50106">
    <property type="entry name" value="PDZ"/>
    <property type="match status" value="1"/>
</dbReference>
<dbReference type="InterPro" id="IPR041489">
    <property type="entry name" value="PDZ_6"/>
</dbReference>
<name>A0A1G7JM58_9FIRM</name>
<accession>A0A1G7JM58</accession>
<dbReference type="Proteomes" id="UP000243333">
    <property type="component" value="Unassembled WGS sequence"/>
</dbReference>
<dbReference type="Gene3D" id="2.30.42.10">
    <property type="match status" value="1"/>
</dbReference>